<gene>
    <name evidence="12" type="ORF">POM88_049787</name>
</gene>
<keyword evidence="13" id="KW-1185">Reference proteome</keyword>
<organism evidence="12 13">
    <name type="scientific">Heracleum sosnowskyi</name>
    <dbReference type="NCBI Taxonomy" id="360622"/>
    <lineage>
        <taxon>Eukaryota</taxon>
        <taxon>Viridiplantae</taxon>
        <taxon>Streptophyta</taxon>
        <taxon>Embryophyta</taxon>
        <taxon>Tracheophyta</taxon>
        <taxon>Spermatophyta</taxon>
        <taxon>Magnoliopsida</taxon>
        <taxon>eudicotyledons</taxon>
        <taxon>Gunneridae</taxon>
        <taxon>Pentapetalae</taxon>
        <taxon>asterids</taxon>
        <taxon>campanulids</taxon>
        <taxon>Apiales</taxon>
        <taxon>Apiaceae</taxon>
        <taxon>Apioideae</taxon>
        <taxon>apioid superclade</taxon>
        <taxon>Tordylieae</taxon>
        <taxon>Tordyliinae</taxon>
        <taxon>Heracleum</taxon>
    </lineage>
</organism>
<evidence type="ECO:0000256" key="1">
    <source>
        <dbReference type="ARBA" id="ARBA00001971"/>
    </source>
</evidence>
<dbReference type="PANTHER" id="PTHR24286:SF199">
    <property type="entry name" value="CYTOCHROME P450 88D6"/>
    <property type="match status" value="1"/>
</dbReference>
<comment type="cofactor">
    <cofactor evidence="1 10">
        <name>heme</name>
        <dbReference type="ChEBI" id="CHEBI:30413"/>
    </cofactor>
</comment>
<comment type="similarity">
    <text evidence="11">Belongs to the cytochrome P450 family.</text>
</comment>
<proteinExistence type="inferred from homology"/>
<dbReference type="GO" id="GO:0051777">
    <property type="term" value="F:ent-kaurenoic acid monooxygenase activity"/>
    <property type="evidence" value="ECO:0007669"/>
    <property type="project" value="TreeGrafter"/>
</dbReference>
<dbReference type="InterPro" id="IPR001128">
    <property type="entry name" value="Cyt_P450"/>
</dbReference>
<dbReference type="GO" id="GO:0005506">
    <property type="term" value="F:iron ion binding"/>
    <property type="evidence" value="ECO:0007669"/>
    <property type="project" value="InterPro"/>
</dbReference>
<dbReference type="GO" id="GO:0020037">
    <property type="term" value="F:heme binding"/>
    <property type="evidence" value="ECO:0007669"/>
    <property type="project" value="InterPro"/>
</dbReference>
<keyword evidence="9" id="KW-0472">Membrane</keyword>
<keyword evidence="5 10" id="KW-0479">Metal-binding</keyword>
<evidence type="ECO:0000256" key="11">
    <source>
        <dbReference type="RuleBase" id="RU000461"/>
    </source>
</evidence>
<dbReference type="Gene3D" id="1.10.630.10">
    <property type="entry name" value="Cytochrome P450"/>
    <property type="match status" value="1"/>
</dbReference>
<dbReference type="GO" id="GO:0016020">
    <property type="term" value="C:membrane"/>
    <property type="evidence" value="ECO:0007669"/>
    <property type="project" value="UniProtKB-SubCell"/>
</dbReference>
<dbReference type="GO" id="GO:0016132">
    <property type="term" value="P:brassinosteroid biosynthetic process"/>
    <property type="evidence" value="ECO:0007669"/>
    <property type="project" value="TreeGrafter"/>
</dbReference>
<reference evidence="12" key="2">
    <citation type="submission" date="2023-05" db="EMBL/GenBank/DDBJ databases">
        <authorList>
            <person name="Schelkunov M.I."/>
        </authorList>
    </citation>
    <scope>NUCLEOTIDE SEQUENCE</scope>
    <source>
        <strain evidence="12">Hsosn_3</strain>
        <tissue evidence="12">Leaf</tissue>
    </source>
</reference>
<dbReference type="GO" id="GO:0010268">
    <property type="term" value="P:brassinosteroid homeostasis"/>
    <property type="evidence" value="ECO:0007669"/>
    <property type="project" value="TreeGrafter"/>
</dbReference>
<dbReference type="GO" id="GO:0005783">
    <property type="term" value="C:endoplasmic reticulum"/>
    <property type="evidence" value="ECO:0007669"/>
    <property type="project" value="TreeGrafter"/>
</dbReference>
<name>A0AAD8GZ24_9APIA</name>
<dbReference type="AlphaFoldDB" id="A0AAD8GZ24"/>
<dbReference type="GO" id="GO:0016125">
    <property type="term" value="P:sterol metabolic process"/>
    <property type="evidence" value="ECO:0007669"/>
    <property type="project" value="TreeGrafter"/>
</dbReference>
<evidence type="ECO:0000256" key="2">
    <source>
        <dbReference type="ARBA" id="ARBA00004167"/>
    </source>
</evidence>
<evidence type="ECO:0000256" key="9">
    <source>
        <dbReference type="ARBA" id="ARBA00023136"/>
    </source>
</evidence>
<dbReference type="InterPro" id="IPR036396">
    <property type="entry name" value="Cyt_P450_sf"/>
</dbReference>
<comment type="subcellular location">
    <subcellularLocation>
        <location evidence="2">Membrane</location>
        <topology evidence="2">Single-pass membrane protein</topology>
    </subcellularLocation>
</comment>
<dbReference type="Pfam" id="PF00067">
    <property type="entry name" value="p450"/>
    <property type="match status" value="1"/>
</dbReference>
<comment type="caution">
    <text evidence="12">The sequence shown here is derived from an EMBL/GenBank/DDBJ whole genome shotgun (WGS) entry which is preliminary data.</text>
</comment>
<evidence type="ECO:0000313" key="13">
    <source>
        <dbReference type="Proteomes" id="UP001237642"/>
    </source>
</evidence>
<keyword evidence="6" id="KW-1133">Transmembrane helix</keyword>
<evidence type="ECO:0000256" key="3">
    <source>
        <dbReference type="ARBA" id="ARBA00022617"/>
    </source>
</evidence>
<evidence type="ECO:0000256" key="4">
    <source>
        <dbReference type="ARBA" id="ARBA00022692"/>
    </source>
</evidence>
<evidence type="ECO:0000256" key="7">
    <source>
        <dbReference type="ARBA" id="ARBA00023002"/>
    </source>
</evidence>
<keyword evidence="4" id="KW-0812">Transmembrane</keyword>
<reference evidence="12" key="1">
    <citation type="submission" date="2023-02" db="EMBL/GenBank/DDBJ databases">
        <title>Genome of toxic invasive species Heracleum sosnowskyi carries increased number of genes despite the absence of recent whole-genome duplications.</title>
        <authorList>
            <person name="Schelkunov M."/>
            <person name="Shtratnikova V."/>
            <person name="Makarenko M."/>
            <person name="Klepikova A."/>
            <person name="Omelchenko D."/>
            <person name="Novikova G."/>
            <person name="Obukhova E."/>
            <person name="Bogdanov V."/>
            <person name="Penin A."/>
            <person name="Logacheva M."/>
        </authorList>
    </citation>
    <scope>NUCLEOTIDE SEQUENCE</scope>
    <source>
        <strain evidence="12">Hsosn_3</strain>
        <tissue evidence="12">Leaf</tissue>
    </source>
</reference>
<dbReference type="SUPFAM" id="SSF48264">
    <property type="entry name" value="Cytochrome P450"/>
    <property type="match status" value="1"/>
</dbReference>
<sequence length="224" mass="25724">MVDLLMETEEDGKKLSSQEIVDLIIIYLLAGHESFAHASTWVLINLLEHPQYYQIAKEEQEEIVKKRVSTEDALNLAEIKEMEYLSKVIDETLRVANLSFTLFREAKTDVHMNGYTIPKGWKVLPWIRSVHMDSQNYKNPNVFNPSRCKEDNPSKGAGMYMPFGAGSRLCPGMNLAKIEICIFLHYFLLHYKLERLNPNGKVTYIPVTRPSDNCIARIQKLSST</sequence>
<evidence type="ECO:0000256" key="10">
    <source>
        <dbReference type="PIRSR" id="PIRSR602401-1"/>
    </source>
</evidence>
<accession>A0AAD8GZ24</accession>
<dbReference type="PANTHER" id="PTHR24286">
    <property type="entry name" value="CYTOCHROME P450 26"/>
    <property type="match status" value="1"/>
</dbReference>
<keyword evidence="3 10" id="KW-0349">Heme</keyword>
<protein>
    <submittedName>
        <fullName evidence="12">Ent-kaurenoic acid oxidase 2</fullName>
    </submittedName>
</protein>
<keyword evidence="7 11" id="KW-0560">Oxidoreductase</keyword>
<dbReference type="GO" id="GO:0009805">
    <property type="term" value="P:coumarin biosynthetic process"/>
    <property type="evidence" value="ECO:0007669"/>
    <property type="project" value="UniProtKB-ARBA"/>
</dbReference>
<dbReference type="PROSITE" id="PS00086">
    <property type="entry name" value="CYTOCHROME_P450"/>
    <property type="match status" value="1"/>
</dbReference>
<feature type="binding site" description="axial binding residue" evidence="10">
    <location>
        <position position="170"/>
    </location>
    <ligand>
        <name>heme</name>
        <dbReference type="ChEBI" id="CHEBI:30413"/>
    </ligand>
    <ligandPart>
        <name>Fe</name>
        <dbReference type="ChEBI" id="CHEBI:18248"/>
    </ligandPart>
</feature>
<dbReference type="PRINTS" id="PR00463">
    <property type="entry name" value="EP450I"/>
</dbReference>
<dbReference type="InterPro" id="IPR017972">
    <property type="entry name" value="Cyt_P450_CS"/>
</dbReference>
<dbReference type="InterPro" id="IPR002401">
    <property type="entry name" value="Cyt_P450_E_grp-I"/>
</dbReference>
<evidence type="ECO:0000256" key="8">
    <source>
        <dbReference type="ARBA" id="ARBA00023004"/>
    </source>
</evidence>
<dbReference type="EMBL" id="JAUIZM010000011">
    <property type="protein sequence ID" value="KAK1356531.1"/>
    <property type="molecule type" value="Genomic_DNA"/>
</dbReference>
<keyword evidence="8 10" id="KW-0408">Iron</keyword>
<evidence type="ECO:0000313" key="12">
    <source>
        <dbReference type="EMBL" id="KAK1356531.1"/>
    </source>
</evidence>
<evidence type="ECO:0000256" key="5">
    <source>
        <dbReference type="ARBA" id="ARBA00022723"/>
    </source>
</evidence>
<evidence type="ECO:0000256" key="6">
    <source>
        <dbReference type="ARBA" id="ARBA00022989"/>
    </source>
</evidence>
<dbReference type="PRINTS" id="PR00385">
    <property type="entry name" value="P450"/>
</dbReference>
<dbReference type="Proteomes" id="UP001237642">
    <property type="component" value="Unassembled WGS sequence"/>
</dbReference>
<keyword evidence="11" id="KW-0503">Monooxygenase</keyword>